<dbReference type="PANTHER" id="PTHR36251:SF2">
    <property type="entry name" value="GIFSY-2 PROPHAGE HOST SPECIFICITY PROTEIN J, PHAGE LAMBDA"/>
    <property type="match status" value="1"/>
</dbReference>
<evidence type="ECO:0000313" key="4">
    <source>
        <dbReference type="Proteomes" id="UP000007319"/>
    </source>
</evidence>
<feature type="domain" description="Fibronectin type-III" evidence="2">
    <location>
        <begin position="85"/>
        <end position="180"/>
    </location>
</feature>
<feature type="region of interest" description="Disordered" evidence="1">
    <location>
        <begin position="390"/>
        <end position="412"/>
    </location>
</feature>
<evidence type="ECO:0000259" key="2">
    <source>
        <dbReference type="PROSITE" id="PS50853"/>
    </source>
</evidence>
<dbReference type="PANTHER" id="PTHR36251">
    <property type="entry name" value="FELS-1 PROPHAGE HOST SPECIFICITY PROTEIN-RELATED"/>
    <property type="match status" value="1"/>
</dbReference>
<evidence type="ECO:0000256" key="1">
    <source>
        <dbReference type="SAM" id="MobiDB-lite"/>
    </source>
</evidence>
<dbReference type="AlphaFoldDB" id="A0A9P1JZD9"/>
<keyword evidence="4" id="KW-1185">Reference proteome</keyword>
<geneLocation type="plasmid" evidence="3 4">
    <name>AZOBR_p3</name>
</geneLocation>
<organism evidence="3 4">
    <name type="scientific">Azospirillum baldaniorum</name>
    <dbReference type="NCBI Taxonomy" id="1064539"/>
    <lineage>
        <taxon>Bacteria</taxon>
        <taxon>Pseudomonadati</taxon>
        <taxon>Pseudomonadota</taxon>
        <taxon>Alphaproteobacteria</taxon>
        <taxon>Rhodospirillales</taxon>
        <taxon>Azospirillaceae</taxon>
        <taxon>Azospirillum</taxon>
    </lineage>
</organism>
<proteinExistence type="predicted"/>
<dbReference type="InterPro" id="IPR003961">
    <property type="entry name" value="FN3_dom"/>
</dbReference>
<dbReference type="InterPro" id="IPR036116">
    <property type="entry name" value="FN3_sf"/>
</dbReference>
<dbReference type="InterPro" id="IPR053171">
    <property type="entry name" value="Viral_Tip_Attach_Protein"/>
</dbReference>
<dbReference type="SUPFAM" id="SSF49265">
    <property type="entry name" value="Fibronectin type III"/>
    <property type="match status" value="1"/>
</dbReference>
<dbReference type="Proteomes" id="UP000007319">
    <property type="component" value="Plasmid AZOBR_p3"/>
</dbReference>
<dbReference type="PROSITE" id="PS50853">
    <property type="entry name" value="FN3"/>
    <property type="match status" value="1"/>
</dbReference>
<keyword evidence="3" id="KW-0614">Plasmid</keyword>
<protein>
    <recommendedName>
        <fullName evidence="2">Fibronectin type-III domain-containing protein</fullName>
    </recommendedName>
</protein>
<evidence type="ECO:0000313" key="3">
    <source>
        <dbReference type="EMBL" id="CCD02639.1"/>
    </source>
</evidence>
<reference evidence="3 4" key="1">
    <citation type="journal article" date="2011" name="PLoS Genet.">
        <title>Azospirillum genomes reveal transition of bacteria from aquatic to terrestrial environments.</title>
        <authorList>
            <person name="Wisniewski-Dye F."/>
            <person name="Borziak K."/>
            <person name="Khalsa-Moyers G."/>
            <person name="Alexandre G."/>
            <person name="Sukharnikov L.O."/>
            <person name="Wuichet K."/>
            <person name="Hurst G.B."/>
            <person name="McDonald W.H."/>
            <person name="Robertson J.S."/>
            <person name="Barbe V."/>
            <person name="Calteau A."/>
            <person name="Rouy Z."/>
            <person name="Mangenot S."/>
            <person name="Prigent-Combaret C."/>
            <person name="Normand P."/>
            <person name="Boyer M."/>
            <person name="Siguier P."/>
            <person name="Dessaux Y."/>
            <person name="Elmerich C."/>
            <person name="Condemine G."/>
            <person name="Krishnen G."/>
            <person name="Kennedy I."/>
            <person name="Paterson A.H."/>
            <person name="Gonzalez V."/>
            <person name="Mavingui P."/>
            <person name="Zhulin I.B."/>
        </authorList>
    </citation>
    <scope>NUCLEOTIDE SEQUENCE [LARGE SCALE GENOMIC DNA]</scope>
    <source>
        <strain evidence="3 4">Sp245</strain>
    </source>
</reference>
<name>A0A9P1JZD9_9PROT</name>
<dbReference type="InterPro" id="IPR015406">
    <property type="entry name" value="GpJ_CSF"/>
</dbReference>
<gene>
    <name evidence="3" type="ORF">AZOBR_p330040</name>
</gene>
<dbReference type="KEGG" id="abs:AZOBR_p330040"/>
<accession>A0A9P1JZD9</accession>
<dbReference type="EMBL" id="HE577330">
    <property type="protein sequence ID" value="CCD02639.1"/>
    <property type="molecule type" value="Genomic_DNA"/>
</dbReference>
<dbReference type="Pfam" id="PF09327">
    <property type="entry name" value="Phage_Tail_Tip"/>
    <property type="match status" value="1"/>
</dbReference>
<sequence length="913" mass="94281">MLIRLVVTWDEVPDLDYELEIRDGLTTGWPGAASNPALIPAGGGRCVVNVVGGYTYGVRLRARAVGGVSGWTPEQTIAATGDDVPPGPPTDMVVTEVYGGAVFMFTPPTDADTLEVRFYAAPSDDETAAVLVGAGLRRVTLTGLPAGTTRWVWAASVDTSGNEAEWLSLGPVTALLIEPGDLAAELGERIERLSDVDPASLDLAGEAALEAVLAAHEVRLGAQRRLAQAMTGVDDTIDGVRDRLAGVETGLQQETTIRTDETAALTQSLTTLGAVVEDNTAAIQAEQTARADAYEALAESVTLVAAQAGSALAAVQSEAQTRASEDEALSSRIDTVVADTAHNAAAILAEQTARINADGALANTLTSVSAQATRARTFRQATAPATPQVGDLWYDTASNNSPKRWSGTGWESTEDPRIAATAAVVAAEQTARADGDSALASSISSVSAQASRSRTFRQSAAPAAPQVGDVWYDTANGNAAKRYNGTAWELVDDARLAANAAAITSEATARADGDAALTTQVNTAISKADRVRTFRQASAPGAPQPGDVWFDMANNSAPKRWSGIAWESAEDPRIGQNTAAIASEATTRASADTALGQRIDTVVADVNTNAAAIQSEATARANADSALSNTLTSVSAQATRARTFRQSAAPASPQAGDVWYDTSANNVAKRWSGTAWESTEDPRIGQNVAAITSEATARANADSALANTLTTVQTTVGEHTATIQQQAQSIDGLSAQYTVKVDVNGYVSGFGLATTAKDGVPSSTFTVLAEKFEITAPGGSKISPFVVQNGTVYLRSVVIGTGWIGDTHIGPNGIDAKHLKASSVLTDSIRIGSASGSTLSTVASNAATGAQDPAARINAGSTSINPGKIIVKGSNTLTSVGGWFYGNTTEIDGGKIAAETVTAREVKASEPHR</sequence>